<protein>
    <submittedName>
        <fullName evidence="1">Uncharacterized protein</fullName>
    </submittedName>
</protein>
<sequence>MFVSDIPDLCFSFIRQNSGLIFIFLLKPYYIMTTVLHKEKVLRLENHLMRELLILQLEIGRQVTSKTLAIWAGFDGVQNLLVDGHLIFHTLVRWFVVFLLLVEDASVFRSLGADPSEVSVVNVGVQADFGNVQLRLGGDHVTLVDATHGATVHFPRSSYQQEARVKLLQENNSLSLMTSSQKDDNCTWSEGATELLGVPGGLLFSVIHRLAANVVASSTSIFGGVEARPLALQHLTGASVLVTFDLLLHRLGGLFFGSFGLLAHLLHLVDSSLLVHGTLGETHNTRWQCIVAGLSSLVLLRFRHGDL</sequence>
<gene>
    <name evidence="1" type="primary">RvY_14543-1</name>
    <name evidence="1" type="synonym">RvY_14543.1</name>
    <name evidence="1" type="ORF">RvY_14543</name>
</gene>
<evidence type="ECO:0000313" key="1">
    <source>
        <dbReference type="EMBL" id="GAV04232.1"/>
    </source>
</evidence>
<keyword evidence="2" id="KW-1185">Reference proteome</keyword>
<dbReference type="AlphaFoldDB" id="A0A1D1VRN9"/>
<comment type="caution">
    <text evidence="1">The sequence shown here is derived from an EMBL/GenBank/DDBJ whole genome shotgun (WGS) entry which is preliminary data.</text>
</comment>
<dbReference type="Proteomes" id="UP000186922">
    <property type="component" value="Unassembled WGS sequence"/>
</dbReference>
<proteinExistence type="predicted"/>
<evidence type="ECO:0000313" key="2">
    <source>
        <dbReference type="Proteomes" id="UP000186922"/>
    </source>
</evidence>
<dbReference type="EMBL" id="BDGG01000010">
    <property type="protein sequence ID" value="GAV04232.1"/>
    <property type="molecule type" value="Genomic_DNA"/>
</dbReference>
<accession>A0A1D1VRN9</accession>
<name>A0A1D1VRN9_RAMVA</name>
<organism evidence="1 2">
    <name type="scientific">Ramazzottius varieornatus</name>
    <name type="common">Water bear</name>
    <name type="synonym">Tardigrade</name>
    <dbReference type="NCBI Taxonomy" id="947166"/>
    <lineage>
        <taxon>Eukaryota</taxon>
        <taxon>Metazoa</taxon>
        <taxon>Ecdysozoa</taxon>
        <taxon>Tardigrada</taxon>
        <taxon>Eutardigrada</taxon>
        <taxon>Parachela</taxon>
        <taxon>Hypsibioidea</taxon>
        <taxon>Ramazzottiidae</taxon>
        <taxon>Ramazzottius</taxon>
    </lineage>
</organism>
<reference evidence="1 2" key="1">
    <citation type="journal article" date="2016" name="Nat. Commun.">
        <title>Extremotolerant tardigrade genome and improved radiotolerance of human cultured cells by tardigrade-unique protein.</title>
        <authorList>
            <person name="Hashimoto T."/>
            <person name="Horikawa D.D."/>
            <person name="Saito Y."/>
            <person name="Kuwahara H."/>
            <person name="Kozuka-Hata H."/>
            <person name="Shin-I T."/>
            <person name="Minakuchi Y."/>
            <person name="Ohishi K."/>
            <person name="Motoyama A."/>
            <person name="Aizu T."/>
            <person name="Enomoto A."/>
            <person name="Kondo K."/>
            <person name="Tanaka S."/>
            <person name="Hara Y."/>
            <person name="Koshikawa S."/>
            <person name="Sagara H."/>
            <person name="Miura T."/>
            <person name="Yokobori S."/>
            <person name="Miyagawa K."/>
            <person name="Suzuki Y."/>
            <person name="Kubo T."/>
            <person name="Oyama M."/>
            <person name="Kohara Y."/>
            <person name="Fujiyama A."/>
            <person name="Arakawa K."/>
            <person name="Katayama T."/>
            <person name="Toyoda A."/>
            <person name="Kunieda T."/>
        </authorList>
    </citation>
    <scope>NUCLEOTIDE SEQUENCE [LARGE SCALE GENOMIC DNA]</scope>
    <source>
        <strain evidence="1 2">YOKOZUNA-1</strain>
    </source>
</reference>